<gene>
    <name evidence="1" type="ORF">H5V43_02220</name>
</gene>
<name>A0A7M2GH40_SPHSA</name>
<reference evidence="2" key="1">
    <citation type="submission" date="2020-08" db="EMBL/GenBank/DDBJ databases">
        <title>Complete genome sequence of Sphingobium barthaii strain KK22, a high-molecular-weight polycyclic aromatic hydrocarbon-degrading soil bacterium.</title>
        <authorList>
            <person name="Mori J.F."/>
            <person name="Kanaly R.A."/>
        </authorList>
    </citation>
    <scope>NUCLEOTIDE SEQUENCE [LARGE SCALE GENOMIC DNA]</scope>
    <source>
        <strain evidence="2">KK22</strain>
    </source>
</reference>
<evidence type="ECO:0000313" key="1">
    <source>
        <dbReference type="EMBL" id="QOT72011.1"/>
    </source>
</evidence>
<sequence>MGNRGDLHAPDGSYGGKLSARDAWISCLLIHQSGRKITFERPGRYYPLFFLDEAVAMAVGHRPCGECRAEMLDEFKGAWKRALGLPASRFVSARQMDEVLRQPPTAQVEFDLSAMPVAQLPDGTFVDVEGHGACLFWGGSLLPWHWHGYESPILFSKSARHRVLTPASMVRVLANGYRPVVHHSVVSWCTALKAGNDLLA</sequence>
<dbReference type="KEGG" id="sbar:H5V43_02220"/>
<evidence type="ECO:0000313" key="2">
    <source>
        <dbReference type="Proteomes" id="UP000593663"/>
    </source>
</evidence>
<proteinExistence type="predicted"/>
<dbReference type="RefSeq" id="WP_128830752.1">
    <property type="nucleotide sequence ID" value="NZ_BATN01000038.1"/>
</dbReference>
<dbReference type="EMBL" id="CP060035">
    <property type="protein sequence ID" value="QOT72011.1"/>
    <property type="molecule type" value="Genomic_DNA"/>
</dbReference>
<organism evidence="1 2">
    <name type="scientific">Sphingobium fuliginis (strain ATCC 27551)</name>
    <dbReference type="NCBI Taxonomy" id="336203"/>
    <lineage>
        <taxon>Bacteria</taxon>
        <taxon>Pseudomonadati</taxon>
        <taxon>Pseudomonadota</taxon>
        <taxon>Alphaproteobacteria</taxon>
        <taxon>Sphingomonadales</taxon>
        <taxon>Sphingomonadaceae</taxon>
        <taxon>Sphingobium</taxon>
    </lineage>
</organism>
<accession>A0A7M2GH40</accession>
<dbReference type="Proteomes" id="UP000593663">
    <property type="component" value="Chromosome 1"/>
</dbReference>
<dbReference type="AlphaFoldDB" id="A0A7M2GH40"/>
<protein>
    <submittedName>
        <fullName evidence="1">Uncharacterized protein</fullName>
    </submittedName>
</protein>